<reference evidence="6" key="1">
    <citation type="submission" date="2017-02" db="EMBL/GenBank/DDBJ databases">
        <authorList>
            <person name="Varghese N."/>
            <person name="Submissions S."/>
        </authorList>
    </citation>
    <scope>NUCLEOTIDE SEQUENCE [LARGE SCALE GENOMIC DNA]</scope>
    <source>
        <strain evidence="6">USBA 833</strain>
    </source>
</reference>
<keyword evidence="2" id="KW-0663">Pyridoxal phosphate</keyword>
<dbReference type="OrthoDB" id="504078at2"/>
<feature type="domain" description="Alanine racemase N-terminal" evidence="4">
    <location>
        <begin position="7"/>
        <end position="222"/>
    </location>
</feature>
<evidence type="ECO:0000256" key="2">
    <source>
        <dbReference type="ARBA" id="ARBA00022898"/>
    </source>
</evidence>
<dbReference type="Gene3D" id="3.20.20.10">
    <property type="entry name" value="Alanine racemase"/>
    <property type="match status" value="1"/>
</dbReference>
<dbReference type="GO" id="GO:0005829">
    <property type="term" value="C:cytosol"/>
    <property type="evidence" value="ECO:0007669"/>
    <property type="project" value="TreeGrafter"/>
</dbReference>
<evidence type="ECO:0000259" key="4">
    <source>
        <dbReference type="Pfam" id="PF01168"/>
    </source>
</evidence>
<dbReference type="NCBIfam" id="NF040742">
    <property type="entry name" value="racem_Orr"/>
    <property type="match status" value="1"/>
</dbReference>
<sequence>MYPRLEINLKKLEHNTRLIRQMCERHNVKIWGVTKCFCANPMAAMAMLKGGADMLADSRIENLKKLKDIPCKKVLLRIPMHCEVNDVVLYSDYSQNSELSTLKLLGEAAQKIGKIHNVIIMLDLGDLREGVWPDNIDEFVGEAVKIKGIEIKGFGVNLTCYGGVIPDEINLSKLVEISKDMGEKYNLDVEIISGGNSSSLYLLKESRLPKGINNLRVGEAILLGRETAFGERLDGLYDDAFVLKAQIVELKEKPSVPIGNIGMDAFGGKPVFEDKGMMKRAIAAMGRQDIDINLIRPFDDDIKLIGASSDHTILDITNSKKNYKVGDAVEFYLDYGGLLKAATSEYVHKILI</sequence>
<gene>
    <name evidence="5" type="ORF">SAMN05443428_10483</name>
</gene>
<dbReference type="Proteomes" id="UP000190105">
    <property type="component" value="Unassembled WGS sequence"/>
</dbReference>
<evidence type="ECO:0000256" key="3">
    <source>
        <dbReference type="ARBA" id="ARBA00023235"/>
    </source>
</evidence>
<dbReference type="GO" id="GO:0008784">
    <property type="term" value="F:alanine racemase activity"/>
    <property type="evidence" value="ECO:0007669"/>
    <property type="project" value="TreeGrafter"/>
</dbReference>
<dbReference type="CDD" id="cd06815">
    <property type="entry name" value="PLPDE_III_AR_like_1"/>
    <property type="match status" value="1"/>
</dbReference>
<dbReference type="AlphaFoldDB" id="A0A1T4WWB3"/>
<evidence type="ECO:0000313" key="6">
    <source>
        <dbReference type="Proteomes" id="UP000190105"/>
    </source>
</evidence>
<evidence type="ECO:0000313" key="5">
    <source>
        <dbReference type="EMBL" id="SKA81594.1"/>
    </source>
</evidence>
<dbReference type="InterPro" id="IPR029066">
    <property type="entry name" value="PLP-binding_barrel"/>
</dbReference>
<name>A0A1T4WWB3_9CLOT</name>
<dbReference type="STRING" id="1147123.SAMN05443428_10483"/>
<keyword evidence="6" id="KW-1185">Reference proteome</keyword>
<accession>A0A1T4WWB3</accession>
<dbReference type="PANTHER" id="PTHR30511">
    <property type="entry name" value="ALANINE RACEMASE"/>
    <property type="match status" value="1"/>
</dbReference>
<protein>
    <submittedName>
        <fullName evidence="5">Predicted amino acid racemase</fullName>
    </submittedName>
</protein>
<dbReference type="InterPro" id="IPR001608">
    <property type="entry name" value="Ala_racemase_N"/>
</dbReference>
<evidence type="ECO:0000256" key="1">
    <source>
        <dbReference type="ARBA" id="ARBA00001933"/>
    </source>
</evidence>
<dbReference type="InterPro" id="IPR000821">
    <property type="entry name" value="Ala_racemase"/>
</dbReference>
<dbReference type="SUPFAM" id="SSF51419">
    <property type="entry name" value="PLP-binding barrel"/>
    <property type="match status" value="1"/>
</dbReference>
<dbReference type="RefSeq" id="WP_078695714.1">
    <property type="nucleotide sequence ID" value="NZ_FUYH01000004.1"/>
</dbReference>
<dbReference type="GO" id="GO:0030170">
    <property type="term" value="F:pyridoxal phosphate binding"/>
    <property type="evidence" value="ECO:0007669"/>
    <property type="project" value="TreeGrafter"/>
</dbReference>
<dbReference type="PANTHER" id="PTHR30511:SF3">
    <property type="entry name" value="LYSINE RACEMASE"/>
    <property type="match status" value="1"/>
</dbReference>
<proteinExistence type="predicted"/>
<comment type="cofactor">
    <cofactor evidence="1">
        <name>pyridoxal 5'-phosphate</name>
        <dbReference type="ChEBI" id="CHEBI:597326"/>
    </cofactor>
</comment>
<keyword evidence="3" id="KW-0413">Isomerase</keyword>
<dbReference type="EMBL" id="FUYH01000004">
    <property type="protein sequence ID" value="SKA81594.1"/>
    <property type="molecule type" value="Genomic_DNA"/>
</dbReference>
<dbReference type="Pfam" id="PF01168">
    <property type="entry name" value="Ala_racemase_N"/>
    <property type="match status" value="1"/>
</dbReference>
<organism evidence="5 6">
    <name type="scientific">Caloramator quimbayensis</name>
    <dbReference type="NCBI Taxonomy" id="1147123"/>
    <lineage>
        <taxon>Bacteria</taxon>
        <taxon>Bacillati</taxon>
        <taxon>Bacillota</taxon>
        <taxon>Clostridia</taxon>
        <taxon>Eubacteriales</taxon>
        <taxon>Clostridiaceae</taxon>
        <taxon>Caloramator</taxon>
    </lineage>
</organism>